<evidence type="ECO:0000256" key="4">
    <source>
        <dbReference type="ARBA" id="ARBA00023004"/>
    </source>
</evidence>
<dbReference type="PANTHER" id="PTHR24303:SF31">
    <property type="entry name" value="CYTOCHROME P450 307A1-RELATED"/>
    <property type="match status" value="1"/>
</dbReference>
<evidence type="ECO:0000256" key="1">
    <source>
        <dbReference type="ARBA" id="ARBA00001971"/>
    </source>
</evidence>
<evidence type="ECO:0000256" key="5">
    <source>
        <dbReference type="ARBA" id="ARBA00023033"/>
    </source>
</evidence>
<evidence type="ECO:0000313" key="10">
    <source>
        <dbReference type="Proteomes" id="UP000826661"/>
    </source>
</evidence>
<evidence type="ECO:0000256" key="7">
    <source>
        <dbReference type="RuleBase" id="RU000461"/>
    </source>
</evidence>
<keyword evidence="8" id="KW-1133">Transmembrane helix</keyword>
<dbReference type="InterPro" id="IPR001128">
    <property type="entry name" value="Cyt_P450"/>
</dbReference>
<name>A0A8G0LB61_9HYPO</name>
<accession>A0A8G0LB61</accession>
<evidence type="ECO:0000256" key="6">
    <source>
        <dbReference type="PIRSR" id="PIRSR602401-1"/>
    </source>
</evidence>
<dbReference type="GO" id="GO:0016705">
    <property type="term" value="F:oxidoreductase activity, acting on paired donors, with incorporation or reduction of molecular oxygen"/>
    <property type="evidence" value="ECO:0007669"/>
    <property type="project" value="InterPro"/>
</dbReference>
<keyword evidence="10" id="KW-1185">Reference proteome</keyword>
<dbReference type="EMBL" id="CP075866">
    <property type="protein sequence ID" value="QYS97978.1"/>
    <property type="molecule type" value="Genomic_DNA"/>
</dbReference>
<dbReference type="Gene3D" id="1.10.630.10">
    <property type="entry name" value="Cytochrome P450"/>
    <property type="match status" value="1"/>
</dbReference>
<dbReference type="Proteomes" id="UP000826661">
    <property type="component" value="Chromosome III"/>
</dbReference>
<evidence type="ECO:0000256" key="3">
    <source>
        <dbReference type="ARBA" id="ARBA00023002"/>
    </source>
</evidence>
<dbReference type="PRINTS" id="PR00463">
    <property type="entry name" value="EP450I"/>
</dbReference>
<keyword evidence="8" id="KW-0472">Membrane</keyword>
<keyword evidence="8" id="KW-0812">Transmembrane</keyword>
<feature type="transmembrane region" description="Helical" evidence="8">
    <location>
        <begin position="12"/>
        <end position="32"/>
    </location>
</feature>
<evidence type="ECO:0000313" key="9">
    <source>
        <dbReference type="EMBL" id="QYS97978.1"/>
    </source>
</evidence>
<dbReference type="PANTHER" id="PTHR24303">
    <property type="entry name" value="HEME-BINDING MONOOXYGENASE FAMILY"/>
    <property type="match status" value="1"/>
</dbReference>
<dbReference type="GO" id="GO:0004497">
    <property type="term" value="F:monooxygenase activity"/>
    <property type="evidence" value="ECO:0007669"/>
    <property type="project" value="UniProtKB-KW"/>
</dbReference>
<keyword evidence="2 6" id="KW-0479">Metal-binding</keyword>
<gene>
    <name evidence="9" type="ORF">H0G86_005179</name>
</gene>
<keyword evidence="6 7" id="KW-0349">Heme</keyword>
<protein>
    <recommendedName>
        <fullName evidence="11">Cytochrome P450 monooxygenase</fullName>
    </recommendedName>
</protein>
<dbReference type="CDD" id="cd20615">
    <property type="entry name" value="CYP_GliC-like"/>
    <property type="match status" value="1"/>
</dbReference>
<dbReference type="InterPro" id="IPR017972">
    <property type="entry name" value="Cyt_P450_CS"/>
</dbReference>
<dbReference type="GO" id="GO:0005506">
    <property type="term" value="F:iron ion binding"/>
    <property type="evidence" value="ECO:0007669"/>
    <property type="project" value="InterPro"/>
</dbReference>
<evidence type="ECO:0000256" key="2">
    <source>
        <dbReference type="ARBA" id="ARBA00022723"/>
    </source>
</evidence>
<dbReference type="GO" id="GO:0020037">
    <property type="term" value="F:heme binding"/>
    <property type="evidence" value="ECO:0007669"/>
    <property type="project" value="InterPro"/>
</dbReference>
<keyword evidence="4 6" id="KW-0408">Iron</keyword>
<keyword evidence="3 7" id="KW-0560">Oxidoreductase</keyword>
<comment type="cofactor">
    <cofactor evidence="1 6">
        <name>heme</name>
        <dbReference type="ChEBI" id="CHEBI:30413"/>
    </cofactor>
</comment>
<reference evidence="9 10" key="1">
    <citation type="journal article" date="2021" name="BMC Genomics">
        <title>Telomere-to-telomere genome assembly of asparaginase-producing Trichoderma simmonsii.</title>
        <authorList>
            <person name="Chung D."/>
            <person name="Kwon Y.M."/>
            <person name="Yang Y."/>
        </authorList>
    </citation>
    <scope>NUCLEOTIDE SEQUENCE [LARGE SCALE GENOMIC DNA]</scope>
    <source>
        <strain evidence="9 10">GH-Sj1</strain>
    </source>
</reference>
<feature type="binding site" description="axial binding residue" evidence="6">
    <location>
        <position position="460"/>
    </location>
    <ligand>
        <name>heme</name>
        <dbReference type="ChEBI" id="CHEBI:30413"/>
    </ligand>
    <ligandPart>
        <name>Fe</name>
        <dbReference type="ChEBI" id="CHEBI:18248"/>
    </ligandPart>
</feature>
<dbReference type="Pfam" id="PF00067">
    <property type="entry name" value="p450"/>
    <property type="match status" value="1"/>
</dbReference>
<evidence type="ECO:0008006" key="11">
    <source>
        <dbReference type="Google" id="ProtNLM"/>
    </source>
</evidence>
<dbReference type="SUPFAM" id="SSF48264">
    <property type="entry name" value="Cytochrome P450"/>
    <property type="match status" value="1"/>
</dbReference>
<dbReference type="PROSITE" id="PS00086">
    <property type="entry name" value="CYTOCHROME_P450"/>
    <property type="match status" value="1"/>
</dbReference>
<sequence length="512" mass="58526">MLVDFLTHPSGPSVVVILCVIAVGVALVEAILPGVLPRPMLDVVSAVLNKFLLWQYPIKSVNSSNSLPTCPYRWPNGQGDGAKFMDGIQNSVAWFKKYGHLYRIWSGMSPEIVLTQPEQLQIVFHDSDKHKKAINNDSGYFMGQLLGQCVGLISPPQWQGVRTITEVPFRHQTSIANTGVIEEFVCDYFSKLEIEGNLSRGMLHPTHDLKMLPFWVVCYFLYGRLPVHMTEALKDLAECREELMRDVIKGGISRFSFSRLLPTAANRRLREFKDRWLLFNRTAEEYARTHGTNCPIISMFDAVRLGTISEDQLLQTLDETLFANLDVTTGGLAWNPVFLAAYPTCQQRLRQEMQDVLDQAAMQKYLQNPSTYLQACILESSRLRPLAAFSVPQSAPTPRVLDGYIIPASTNFIVDAYALNVRNSYWAPDNETFRPDRFLGRKNMELRYQFWRFGFGPRQCMGKYVADSIIRVTLAYLVQNFQISLTTDNWVRDEQTWITHPDFLLRCERLQN</sequence>
<dbReference type="InterPro" id="IPR002401">
    <property type="entry name" value="Cyt_P450_E_grp-I"/>
</dbReference>
<dbReference type="InterPro" id="IPR036396">
    <property type="entry name" value="Cyt_P450_sf"/>
</dbReference>
<proteinExistence type="inferred from homology"/>
<organism evidence="9 10">
    <name type="scientific">Trichoderma simmonsii</name>
    <dbReference type="NCBI Taxonomy" id="1491479"/>
    <lineage>
        <taxon>Eukaryota</taxon>
        <taxon>Fungi</taxon>
        <taxon>Dikarya</taxon>
        <taxon>Ascomycota</taxon>
        <taxon>Pezizomycotina</taxon>
        <taxon>Sordariomycetes</taxon>
        <taxon>Hypocreomycetidae</taxon>
        <taxon>Hypocreales</taxon>
        <taxon>Hypocreaceae</taxon>
        <taxon>Trichoderma</taxon>
    </lineage>
</organism>
<evidence type="ECO:0000256" key="8">
    <source>
        <dbReference type="SAM" id="Phobius"/>
    </source>
</evidence>
<comment type="similarity">
    <text evidence="7">Belongs to the cytochrome P450 family.</text>
</comment>
<keyword evidence="5 7" id="KW-0503">Monooxygenase</keyword>
<dbReference type="AlphaFoldDB" id="A0A8G0LB61"/>